<dbReference type="SUPFAM" id="SSF88946">
    <property type="entry name" value="Sigma2 domain of RNA polymerase sigma factors"/>
    <property type="match status" value="1"/>
</dbReference>
<dbReference type="Proteomes" id="UP001589627">
    <property type="component" value="Unassembled WGS sequence"/>
</dbReference>
<dbReference type="Pfam" id="PF04542">
    <property type="entry name" value="Sigma70_r2"/>
    <property type="match status" value="1"/>
</dbReference>
<reference evidence="9 10" key="1">
    <citation type="submission" date="2024-09" db="EMBL/GenBank/DDBJ databases">
        <authorList>
            <person name="Sun Q."/>
            <person name="Mori K."/>
        </authorList>
    </citation>
    <scope>NUCLEOTIDE SEQUENCE [LARGE SCALE GENOMIC DNA]</scope>
    <source>
        <strain evidence="9 10">TBRC 0563</strain>
    </source>
</reference>
<evidence type="ECO:0000313" key="10">
    <source>
        <dbReference type="Proteomes" id="UP001589627"/>
    </source>
</evidence>
<dbReference type="SUPFAM" id="SSF54427">
    <property type="entry name" value="NTF2-like"/>
    <property type="match status" value="1"/>
</dbReference>
<comment type="caution">
    <text evidence="9">The sequence shown here is derived from an EMBL/GenBank/DDBJ whole genome shotgun (WGS) entry which is preliminary data.</text>
</comment>
<dbReference type="PANTHER" id="PTHR43133:SF8">
    <property type="entry name" value="RNA POLYMERASE SIGMA FACTOR HI_1459-RELATED"/>
    <property type="match status" value="1"/>
</dbReference>
<dbReference type="InterPro" id="IPR013325">
    <property type="entry name" value="RNA_pol_sigma_r2"/>
</dbReference>
<dbReference type="InterPro" id="IPR032710">
    <property type="entry name" value="NTF2-like_dom_sf"/>
</dbReference>
<evidence type="ECO:0000256" key="4">
    <source>
        <dbReference type="ARBA" id="ARBA00023082"/>
    </source>
</evidence>
<dbReference type="NCBIfam" id="TIGR02937">
    <property type="entry name" value="sigma70-ECF"/>
    <property type="match status" value="1"/>
</dbReference>
<dbReference type="SUPFAM" id="SSF88659">
    <property type="entry name" value="Sigma3 and sigma4 domains of RNA polymerase sigma factors"/>
    <property type="match status" value="1"/>
</dbReference>
<dbReference type="PANTHER" id="PTHR43133">
    <property type="entry name" value="RNA POLYMERASE ECF-TYPE SIGMA FACTO"/>
    <property type="match status" value="1"/>
</dbReference>
<feature type="domain" description="RNA polymerase sigma factor 70 region 4 type 2" evidence="8">
    <location>
        <begin position="124"/>
        <end position="176"/>
    </location>
</feature>
<dbReference type="InterPro" id="IPR039425">
    <property type="entry name" value="RNA_pol_sigma-70-like"/>
</dbReference>
<dbReference type="InterPro" id="IPR007627">
    <property type="entry name" value="RNA_pol_sigma70_r2"/>
</dbReference>
<gene>
    <name evidence="9" type="ORF">ACFFNX_03655</name>
</gene>
<dbReference type="EMBL" id="JBHLZP010000013">
    <property type="protein sequence ID" value="MFB9831279.1"/>
    <property type="molecule type" value="Genomic_DNA"/>
</dbReference>
<evidence type="ECO:0000256" key="3">
    <source>
        <dbReference type="ARBA" id="ARBA00023015"/>
    </source>
</evidence>
<comment type="similarity">
    <text evidence="1">Belongs to the sigma-70 factor family. ECF subfamily.</text>
</comment>
<keyword evidence="6" id="KW-0804">Transcription</keyword>
<organism evidence="9 10">
    <name type="scientific">Actinoallomurus acaciae</name>
    <dbReference type="NCBI Taxonomy" id="502577"/>
    <lineage>
        <taxon>Bacteria</taxon>
        <taxon>Bacillati</taxon>
        <taxon>Actinomycetota</taxon>
        <taxon>Actinomycetes</taxon>
        <taxon>Streptosporangiales</taxon>
        <taxon>Thermomonosporaceae</taxon>
        <taxon>Actinoallomurus</taxon>
    </lineage>
</organism>
<accession>A0ABV5Y8C4</accession>
<evidence type="ECO:0000256" key="2">
    <source>
        <dbReference type="ARBA" id="ARBA00011344"/>
    </source>
</evidence>
<dbReference type="Pfam" id="PF08281">
    <property type="entry name" value="Sigma70_r4_2"/>
    <property type="match status" value="1"/>
</dbReference>
<comment type="subunit">
    <text evidence="2">Interacts transiently with the RNA polymerase catalytic core formed by RpoA, RpoB, RpoC and RpoZ (2 alpha, 1 beta, 1 beta' and 1 omega subunit) to form the RNA polymerase holoenzyme that can initiate transcription.</text>
</comment>
<keyword evidence="5" id="KW-0238">DNA-binding</keyword>
<dbReference type="CDD" id="cd06171">
    <property type="entry name" value="Sigma70_r4"/>
    <property type="match status" value="1"/>
</dbReference>
<evidence type="ECO:0000256" key="5">
    <source>
        <dbReference type="ARBA" id="ARBA00023125"/>
    </source>
</evidence>
<keyword evidence="3" id="KW-0805">Transcription regulation</keyword>
<feature type="domain" description="RNA polymerase sigma-70 region 2" evidence="7">
    <location>
        <begin position="31"/>
        <end position="92"/>
    </location>
</feature>
<proteinExistence type="inferred from homology"/>
<keyword evidence="4" id="KW-0731">Sigma factor</keyword>
<protein>
    <submittedName>
        <fullName evidence="9">RNA polymerase sigma factor</fullName>
    </submittedName>
</protein>
<evidence type="ECO:0000259" key="7">
    <source>
        <dbReference type="Pfam" id="PF04542"/>
    </source>
</evidence>
<dbReference type="InterPro" id="IPR013324">
    <property type="entry name" value="RNA_pol_sigma_r3/r4-like"/>
</dbReference>
<dbReference type="Gene3D" id="1.10.10.10">
    <property type="entry name" value="Winged helix-like DNA-binding domain superfamily/Winged helix DNA-binding domain"/>
    <property type="match status" value="1"/>
</dbReference>
<name>A0ABV5Y8C4_9ACTN</name>
<dbReference type="InterPro" id="IPR014284">
    <property type="entry name" value="RNA_pol_sigma-70_dom"/>
</dbReference>
<keyword evidence="10" id="KW-1185">Reference proteome</keyword>
<dbReference type="Gene3D" id="1.10.1740.10">
    <property type="match status" value="1"/>
</dbReference>
<evidence type="ECO:0000256" key="6">
    <source>
        <dbReference type="ARBA" id="ARBA00023163"/>
    </source>
</evidence>
<evidence type="ECO:0000313" key="9">
    <source>
        <dbReference type="EMBL" id="MFB9831279.1"/>
    </source>
</evidence>
<dbReference type="InterPro" id="IPR013249">
    <property type="entry name" value="RNA_pol_sigma70_r4_t2"/>
</dbReference>
<evidence type="ECO:0000259" key="8">
    <source>
        <dbReference type="Pfam" id="PF08281"/>
    </source>
</evidence>
<dbReference type="InterPro" id="IPR036388">
    <property type="entry name" value="WH-like_DNA-bd_sf"/>
</dbReference>
<sequence length="320" mass="34978">MHAERGESSIDLVRAARQGDLGSLGILLKIHYGGMYAVAYGILGNSADAEDVCQDAAITAMSRLGDLRDPTAVSAWLKAIVRNNCRMRLRTRPPLPVGLPDGSAGTSFIDDPALIVERHATRDWIWDGLMRLTPTVREAAILRYFTQITSYQEIAQVCGVPVGTVRSRLSEARRRLAGALPGTVAERHDDITALTAERREEAIAVLSSVPSATPEASLSGRWSPEVEITWPTGDRLIGFSSLFAVFASDYADGVRYRLTNVVAGPGLTIWENQFVNPPEDPDHCPPAITWLLKEAEGRIQSVRLFYAPRPAPACDPEHPR</sequence>
<evidence type="ECO:0000256" key="1">
    <source>
        <dbReference type="ARBA" id="ARBA00010641"/>
    </source>
</evidence>
<dbReference type="RefSeq" id="WP_378195049.1">
    <property type="nucleotide sequence ID" value="NZ_JBHLZP010000013.1"/>
</dbReference>